<proteinExistence type="predicted"/>
<reference evidence="1 2" key="1">
    <citation type="submission" date="2022-03" db="EMBL/GenBank/DDBJ databases">
        <authorList>
            <person name="Koch H."/>
        </authorList>
    </citation>
    <scope>NUCLEOTIDE SEQUENCE [LARGE SCALE GENOMIC DNA]</scope>
    <source>
        <strain evidence="1 2">G1</strain>
    </source>
</reference>
<dbReference type="Proteomes" id="UP001295463">
    <property type="component" value="Chromosome"/>
</dbReference>
<organism evidence="1 2">
    <name type="scientific">Trichlorobacter ammonificans</name>
    <dbReference type="NCBI Taxonomy" id="2916410"/>
    <lineage>
        <taxon>Bacteria</taxon>
        <taxon>Pseudomonadati</taxon>
        <taxon>Thermodesulfobacteriota</taxon>
        <taxon>Desulfuromonadia</taxon>
        <taxon>Geobacterales</taxon>
        <taxon>Geobacteraceae</taxon>
        <taxon>Trichlorobacter</taxon>
    </lineage>
</organism>
<evidence type="ECO:0000313" key="2">
    <source>
        <dbReference type="Proteomes" id="UP001295463"/>
    </source>
</evidence>
<gene>
    <name evidence="1" type="ORF">GEAMG1_1431</name>
</gene>
<keyword evidence="2" id="KW-1185">Reference proteome</keyword>
<dbReference type="EMBL" id="OW150024">
    <property type="protein sequence ID" value="CAH2031261.1"/>
    <property type="molecule type" value="Genomic_DNA"/>
</dbReference>
<accession>A0ABN8HEG6</accession>
<sequence length="123" mass="13478">MTLTTAGADQFQAAAPSWSVASAWLLAPHSSKTPPVAPQPPFAVRRSHTFNSNCPRLVTRGQKILEIQKTASDNSLLQGSKCLLSRYILTLTDTNSDNTNKLTQVDTTRIIQKLFDARSNHVT</sequence>
<evidence type="ECO:0000313" key="1">
    <source>
        <dbReference type="EMBL" id="CAH2031261.1"/>
    </source>
</evidence>
<name>A0ABN8HEG6_9BACT</name>
<protein>
    <submittedName>
        <fullName evidence="1">Uncharacterized protein</fullName>
    </submittedName>
</protein>